<evidence type="ECO:0000313" key="7">
    <source>
        <dbReference type="Proteomes" id="UP001265746"/>
    </source>
</evidence>
<keyword evidence="7" id="KW-1185">Reference proteome</keyword>
<dbReference type="GO" id="GO:0003924">
    <property type="term" value="F:GTPase activity"/>
    <property type="evidence" value="ECO:0007669"/>
    <property type="project" value="InterPro"/>
</dbReference>
<evidence type="ECO:0000256" key="2">
    <source>
        <dbReference type="ARBA" id="ARBA00023134"/>
    </source>
</evidence>
<evidence type="ECO:0008006" key="8">
    <source>
        <dbReference type="Google" id="ProtNLM"/>
    </source>
</evidence>
<dbReference type="GO" id="GO:0006897">
    <property type="term" value="P:endocytosis"/>
    <property type="evidence" value="ECO:0007669"/>
    <property type="project" value="TreeGrafter"/>
</dbReference>
<dbReference type="Gene3D" id="1.20.120.1240">
    <property type="entry name" value="Dynamin, middle domain"/>
    <property type="match status" value="1"/>
</dbReference>
<keyword evidence="2" id="KW-0342">GTP-binding</keyword>
<organism evidence="6 7">
    <name type="scientific">Phomopsis amygdali</name>
    <name type="common">Fusicoccum amygdali</name>
    <dbReference type="NCBI Taxonomy" id="1214568"/>
    <lineage>
        <taxon>Eukaryota</taxon>
        <taxon>Fungi</taxon>
        <taxon>Dikarya</taxon>
        <taxon>Ascomycota</taxon>
        <taxon>Pezizomycotina</taxon>
        <taxon>Sordariomycetes</taxon>
        <taxon>Sordariomycetidae</taxon>
        <taxon>Diaporthales</taxon>
        <taxon>Diaporthaceae</taxon>
        <taxon>Diaporthe</taxon>
    </lineage>
</organism>
<dbReference type="InterPro" id="IPR001401">
    <property type="entry name" value="Dynamin_GTPase"/>
</dbReference>
<name>A0AAD9SKM4_PHOAM</name>
<dbReference type="InterPro" id="IPR045063">
    <property type="entry name" value="Dynamin_N"/>
</dbReference>
<evidence type="ECO:0000259" key="4">
    <source>
        <dbReference type="PROSITE" id="PS51388"/>
    </source>
</evidence>
<protein>
    <recommendedName>
        <fullName evidence="8">Interferon-induced GTP-binding protein Mx</fullName>
    </recommendedName>
</protein>
<dbReference type="GO" id="GO:0005739">
    <property type="term" value="C:mitochondrion"/>
    <property type="evidence" value="ECO:0007669"/>
    <property type="project" value="TreeGrafter"/>
</dbReference>
<dbReference type="Proteomes" id="UP001265746">
    <property type="component" value="Unassembled WGS sequence"/>
</dbReference>
<evidence type="ECO:0000259" key="5">
    <source>
        <dbReference type="PROSITE" id="PS51718"/>
    </source>
</evidence>
<comment type="caution">
    <text evidence="6">The sequence shown here is derived from an EMBL/GenBank/DDBJ whole genome shotgun (WGS) entry which is preliminary data.</text>
</comment>
<dbReference type="GO" id="GO:0005525">
    <property type="term" value="F:GTP binding"/>
    <property type="evidence" value="ECO:0007669"/>
    <property type="project" value="InterPro"/>
</dbReference>
<dbReference type="FunFam" id="3.40.50.300:FF:001425">
    <property type="entry name" value="Dynamin GTPase, putative"/>
    <property type="match status" value="1"/>
</dbReference>
<dbReference type="GO" id="GO:0016559">
    <property type="term" value="P:peroxisome fission"/>
    <property type="evidence" value="ECO:0007669"/>
    <property type="project" value="TreeGrafter"/>
</dbReference>
<dbReference type="GO" id="GO:0008017">
    <property type="term" value="F:microtubule binding"/>
    <property type="evidence" value="ECO:0007669"/>
    <property type="project" value="TreeGrafter"/>
</dbReference>
<dbReference type="PRINTS" id="PR00195">
    <property type="entry name" value="DYNAMIN"/>
</dbReference>
<dbReference type="EMBL" id="JAUJFL010000002">
    <property type="protein sequence ID" value="KAK2611520.1"/>
    <property type="molecule type" value="Genomic_DNA"/>
</dbReference>
<dbReference type="Pfam" id="PF01031">
    <property type="entry name" value="Dynamin_M"/>
    <property type="match status" value="1"/>
</dbReference>
<gene>
    <name evidence="6" type="ORF">N8I77_004854</name>
</gene>
<feature type="domain" description="GED" evidence="4">
    <location>
        <begin position="617"/>
        <end position="688"/>
    </location>
</feature>
<evidence type="ECO:0000313" key="6">
    <source>
        <dbReference type="EMBL" id="KAK2611520.1"/>
    </source>
</evidence>
<feature type="region of interest" description="Disordered" evidence="3">
    <location>
        <begin position="101"/>
        <end position="122"/>
    </location>
</feature>
<dbReference type="InterPro" id="IPR030381">
    <property type="entry name" value="G_DYNAMIN_dom"/>
</dbReference>
<dbReference type="CDD" id="cd08771">
    <property type="entry name" value="DLP_1"/>
    <property type="match status" value="1"/>
</dbReference>
<feature type="domain" description="Dynamin-type G" evidence="5">
    <location>
        <begin position="46"/>
        <end position="330"/>
    </location>
</feature>
<dbReference type="PANTHER" id="PTHR11566">
    <property type="entry name" value="DYNAMIN"/>
    <property type="match status" value="1"/>
</dbReference>
<dbReference type="PROSITE" id="PS51718">
    <property type="entry name" value="G_DYNAMIN_2"/>
    <property type="match status" value="1"/>
</dbReference>
<dbReference type="PANTHER" id="PTHR11566:SF66">
    <property type="entry name" value="INTERFERON-INDUCED GTP-BINDING PROTEIN MX"/>
    <property type="match status" value="1"/>
</dbReference>
<reference evidence="6" key="1">
    <citation type="submission" date="2023-06" db="EMBL/GenBank/DDBJ databases">
        <authorList>
            <person name="Noh H."/>
        </authorList>
    </citation>
    <scope>NUCLEOTIDE SEQUENCE</scope>
    <source>
        <strain evidence="6">DUCC20226</strain>
    </source>
</reference>
<dbReference type="InterPro" id="IPR020850">
    <property type="entry name" value="GED_dom"/>
</dbReference>
<accession>A0AAD9SKM4</accession>
<dbReference type="GO" id="GO:0016020">
    <property type="term" value="C:membrane"/>
    <property type="evidence" value="ECO:0007669"/>
    <property type="project" value="TreeGrafter"/>
</dbReference>
<keyword evidence="1" id="KW-0547">Nucleotide-binding</keyword>
<evidence type="ECO:0000256" key="1">
    <source>
        <dbReference type="ARBA" id="ARBA00022741"/>
    </source>
</evidence>
<dbReference type="AlphaFoldDB" id="A0AAD9SKM4"/>
<dbReference type="GO" id="GO:0000266">
    <property type="term" value="P:mitochondrial fission"/>
    <property type="evidence" value="ECO:0007669"/>
    <property type="project" value="TreeGrafter"/>
</dbReference>
<dbReference type="GO" id="GO:0048312">
    <property type="term" value="P:intracellular distribution of mitochondria"/>
    <property type="evidence" value="ECO:0007669"/>
    <property type="project" value="TreeGrafter"/>
</dbReference>
<dbReference type="InterPro" id="IPR022812">
    <property type="entry name" value="Dynamin"/>
</dbReference>
<feature type="compositionally biased region" description="Basic and acidic residues" evidence="3">
    <location>
        <begin position="102"/>
        <end position="118"/>
    </location>
</feature>
<proteinExistence type="predicted"/>
<dbReference type="SUPFAM" id="SSF52540">
    <property type="entry name" value="P-loop containing nucleoside triphosphate hydrolases"/>
    <property type="match status" value="1"/>
</dbReference>
<sequence>MKSTIGASTINNTMAGTSSLEDLQTDEQRRVLDTVSKVRKCGLESVLSLPQIVVCGDQSSGKSSVLEALTEIPFPRNDNLCTRFATEISLRREPTNSLDLKVIPDESRPKPQQEKMKSFSESITNLSEQPRIMEKAMEVMGISDGQSAFAKDTLSIEIQGPDRPQLTLVDIPGIIQSSTRGVSNADVAMVAEITQRYIRQHRTICLAVVSATNDAANQPILQQVRKFDPRGERTLGVITKPDLLSAGSGSEAKFLELARNEDVMFNLGWHVIKNRKFEEHEFSIDERNLSEKIFFSTSNFKQLPKDNVGIDSLRVKLSQLLFEHVKNELPRLQADLETTLKSAEDDLESLGKPRSTEAECREFFADLNIKSFELCKAGVSGHYEHDWFKQGKSPIQDCDIPIRRIRAIIQWANTKFADEFRLKGHKYEIDVSRSTSESSSKPGVLSKQGALKWVKKVLQRTRGTELLGTFNPNMVAELFWEQSEAWEEISINHIEKVANLCEQFVSALLTSITPKNIKDRVWSSMVAPALQQRCQEALKELDKLLADCKDFPINYNHYYTDTVHMKRQQRMLEQLGDHVPDDVDSDEEGNLSTADVIKTTISNWGNSTTADMEDFSCEEALDCLLAIYQVQQKTFIANITTQVIERHIVRGLHKIFSPMVVLNIKSERIQSIVAEPSHAKRKRDFLID</sequence>
<dbReference type="PROSITE" id="PS51388">
    <property type="entry name" value="GED"/>
    <property type="match status" value="1"/>
</dbReference>
<dbReference type="Pfam" id="PF00350">
    <property type="entry name" value="Dynamin_N"/>
    <property type="match status" value="1"/>
</dbReference>
<dbReference type="Gene3D" id="3.40.50.300">
    <property type="entry name" value="P-loop containing nucleotide triphosphate hydrolases"/>
    <property type="match status" value="1"/>
</dbReference>
<evidence type="ECO:0000256" key="3">
    <source>
        <dbReference type="SAM" id="MobiDB-lite"/>
    </source>
</evidence>
<dbReference type="SMART" id="SM00053">
    <property type="entry name" value="DYNc"/>
    <property type="match status" value="1"/>
</dbReference>
<dbReference type="InterPro" id="IPR027417">
    <property type="entry name" value="P-loop_NTPase"/>
</dbReference>
<dbReference type="InterPro" id="IPR000375">
    <property type="entry name" value="Dynamin_stalk"/>
</dbReference>
<dbReference type="GO" id="GO:0005874">
    <property type="term" value="C:microtubule"/>
    <property type="evidence" value="ECO:0007669"/>
    <property type="project" value="TreeGrafter"/>
</dbReference>